<dbReference type="AlphaFoldDB" id="A0AAD6Z1W9"/>
<organism evidence="1 2">
    <name type="scientific">Mycena albidolilacea</name>
    <dbReference type="NCBI Taxonomy" id="1033008"/>
    <lineage>
        <taxon>Eukaryota</taxon>
        <taxon>Fungi</taxon>
        <taxon>Dikarya</taxon>
        <taxon>Basidiomycota</taxon>
        <taxon>Agaricomycotina</taxon>
        <taxon>Agaricomycetes</taxon>
        <taxon>Agaricomycetidae</taxon>
        <taxon>Agaricales</taxon>
        <taxon>Marasmiineae</taxon>
        <taxon>Mycenaceae</taxon>
        <taxon>Mycena</taxon>
    </lineage>
</organism>
<protein>
    <submittedName>
        <fullName evidence="1">Uncharacterized protein</fullName>
    </submittedName>
</protein>
<name>A0AAD6Z1W9_9AGAR</name>
<dbReference type="Proteomes" id="UP001218218">
    <property type="component" value="Unassembled WGS sequence"/>
</dbReference>
<reference evidence="1" key="1">
    <citation type="submission" date="2023-03" db="EMBL/GenBank/DDBJ databases">
        <title>Massive genome expansion in bonnet fungi (Mycena s.s.) driven by repeated elements and novel gene families across ecological guilds.</title>
        <authorList>
            <consortium name="Lawrence Berkeley National Laboratory"/>
            <person name="Harder C.B."/>
            <person name="Miyauchi S."/>
            <person name="Viragh M."/>
            <person name="Kuo A."/>
            <person name="Thoen E."/>
            <person name="Andreopoulos B."/>
            <person name="Lu D."/>
            <person name="Skrede I."/>
            <person name="Drula E."/>
            <person name="Henrissat B."/>
            <person name="Morin E."/>
            <person name="Kohler A."/>
            <person name="Barry K."/>
            <person name="LaButti K."/>
            <person name="Morin E."/>
            <person name="Salamov A."/>
            <person name="Lipzen A."/>
            <person name="Mereny Z."/>
            <person name="Hegedus B."/>
            <person name="Baldrian P."/>
            <person name="Stursova M."/>
            <person name="Weitz H."/>
            <person name="Taylor A."/>
            <person name="Grigoriev I.V."/>
            <person name="Nagy L.G."/>
            <person name="Martin F."/>
            <person name="Kauserud H."/>
        </authorList>
    </citation>
    <scope>NUCLEOTIDE SEQUENCE</scope>
    <source>
        <strain evidence="1">CBHHK002</strain>
    </source>
</reference>
<accession>A0AAD6Z1W9</accession>
<sequence>MFGLPWEYIAPMLTGISVLYLANQNSAWFTRVFGNERLGAFSLCFDWAYVGAGGSSINSMFTPLATQLSLYVNDLHSNSWWLTDFQNFPFLTQLLYYENGTECDQLSILNGSSLVRRLPAAVQGLVHDLHRRRPLHTSCSGMESEYKLIRAGRDGIDDPHFKKMKAYPGETFLHVASCTSSSVRFMSGAPNLLNASLTVMSGAEIATYLFAETSVTERTHPRNRQYS</sequence>
<keyword evidence="2" id="KW-1185">Reference proteome</keyword>
<evidence type="ECO:0000313" key="1">
    <source>
        <dbReference type="EMBL" id="KAJ7303727.1"/>
    </source>
</evidence>
<proteinExistence type="predicted"/>
<gene>
    <name evidence="1" type="ORF">DFH08DRAFT_976900</name>
</gene>
<comment type="caution">
    <text evidence="1">The sequence shown here is derived from an EMBL/GenBank/DDBJ whole genome shotgun (WGS) entry which is preliminary data.</text>
</comment>
<evidence type="ECO:0000313" key="2">
    <source>
        <dbReference type="Proteomes" id="UP001218218"/>
    </source>
</evidence>
<dbReference type="EMBL" id="JARIHO010000103">
    <property type="protein sequence ID" value="KAJ7303727.1"/>
    <property type="molecule type" value="Genomic_DNA"/>
</dbReference>